<keyword evidence="2" id="KW-1185">Reference proteome</keyword>
<organism evidence="1 2">
    <name type="scientific">Nitratireductor mangrovi</name>
    <dbReference type="NCBI Taxonomy" id="2599600"/>
    <lineage>
        <taxon>Bacteria</taxon>
        <taxon>Pseudomonadati</taxon>
        <taxon>Pseudomonadota</taxon>
        <taxon>Alphaproteobacteria</taxon>
        <taxon>Hyphomicrobiales</taxon>
        <taxon>Phyllobacteriaceae</taxon>
        <taxon>Nitratireductor</taxon>
    </lineage>
</organism>
<dbReference type="KEGG" id="niy:FQ775_16440"/>
<reference evidence="1" key="1">
    <citation type="submission" date="2020-04" db="EMBL/GenBank/DDBJ databases">
        <title>Nitratireductor sp. nov. isolated from mangrove soil.</title>
        <authorList>
            <person name="Ye Y."/>
        </authorList>
    </citation>
    <scope>NUCLEOTIDE SEQUENCE</scope>
    <source>
        <strain evidence="1">SY7</strain>
    </source>
</reference>
<proteinExistence type="predicted"/>
<accession>A0A5B8L1D7</accession>
<evidence type="ECO:0000313" key="2">
    <source>
        <dbReference type="Proteomes" id="UP000321389"/>
    </source>
</evidence>
<name>A0A5B8L1D7_9HYPH</name>
<dbReference type="Proteomes" id="UP000321389">
    <property type="component" value="Chromosome"/>
</dbReference>
<evidence type="ECO:0000313" key="1">
    <source>
        <dbReference type="EMBL" id="QDZ01834.1"/>
    </source>
</evidence>
<dbReference type="OrthoDB" id="6195504at2"/>
<dbReference type="RefSeq" id="WP_146300475.1">
    <property type="nucleotide sequence ID" value="NZ_CP042301.2"/>
</dbReference>
<dbReference type="EMBL" id="CP042301">
    <property type="protein sequence ID" value="QDZ01834.1"/>
    <property type="molecule type" value="Genomic_DNA"/>
</dbReference>
<gene>
    <name evidence="1" type="ORF">FQ775_16440</name>
</gene>
<protein>
    <submittedName>
        <fullName evidence="1">DUF1284 domain-containing protein</fullName>
    </submittedName>
</protein>
<dbReference type="Pfam" id="PF06935">
    <property type="entry name" value="DUF1284"/>
    <property type="match status" value="1"/>
</dbReference>
<sequence length="144" mass="15168">MTVRLRAHHLLCILTYAGKGYNPAFVANYDTIAGRIAGGEDVVLVSGPDDICAPLLADADPHCHGANVVRRDRQAAETLAELLSRPVAVGERLVLDDATLVHMREAFARGAIRRACTGCAWAPLCSSIAGDGYAEVRIAAGTAT</sequence>
<dbReference type="AlphaFoldDB" id="A0A5B8L1D7"/>
<dbReference type="InterPro" id="IPR009702">
    <property type="entry name" value="DUF1284"/>
</dbReference>